<dbReference type="AlphaFoldDB" id="A0AAW2FBG0"/>
<evidence type="ECO:0000313" key="2">
    <source>
        <dbReference type="EMBL" id="KAL0111495.1"/>
    </source>
</evidence>
<feature type="region of interest" description="Disordered" evidence="1">
    <location>
        <begin position="49"/>
        <end position="78"/>
    </location>
</feature>
<accession>A0AAW2FBG0</accession>
<name>A0AAW2FBG0_9HYME</name>
<keyword evidence="3" id="KW-1185">Reference proteome</keyword>
<comment type="caution">
    <text evidence="2">The sequence shown here is derived from an EMBL/GenBank/DDBJ whole genome shotgun (WGS) entry which is preliminary data.</text>
</comment>
<proteinExistence type="predicted"/>
<evidence type="ECO:0000256" key="1">
    <source>
        <dbReference type="SAM" id="MobiDB-lite"/>
    </source>
</evidence>
<protein>
    <submittedName>
        <fullName evidence="2">Uncharacterized protein</fullName>
    </submittedName>
</protein>
<sequence length="78" mass="9537">MCTFPRLLYRYPRDELAHTSPRILEDRSNPQIDPRSRMIAHVAPLCELHSKLDEQQKKKRKKKKKKEKKRKRTRVRSR</sequence>
<evidence type="ECO:0000313" key="3">
    <source>
        <dbReference type="Proteomes" id="UP001430953"/>
    </source>
</evidence>
<reference evidence="2 3" key="1">
    <citation type="submission" date="2023-03" db="EMBL/GenBank/DDBJ databases">
        <title>High recombination rates correlate with genetic variation in Cardiocondyla obscurior ants.</title>
        <authorList>
            <person name="Errbii M."/>
        </authorList>
    </citation>
    <scope>NUCLEOTIDE SEQUENCE [LARGE SCALE GENOMIC DNA]</scope>
    <source>
        <strain evidence="2">Alpha-2009</strain>
        <tissue evidence="2">Whole body</tissue>
    </source>
</reference>
<dbReference type="Proteomes" id="UP001430953">
    <property type="component" value="Unassembled WGS sequence"/>
</dbReference>
<dbReference type="EMBL" id="JADYXP020000013">
    <property type="protein sequence ID" value="KAL0111495.1"/>
    <property type="molecule type" value="Genomic_DNA"/>
</dbReference>
<organism evidence="2 3">
    <name type="scientific">Cardiocondyla obscurior</name>
    <dbReference type="NCBI Taxonomy" id="286306"/>
    <lineage>
        <taxon>Eukaryota</taxon>
        <taxon>Metazoa</taxon>
        <taxon>Ecdysozoa</taxon>
        <taxon>Arthropoda</taxon>
        <taxon>Hexapoda</taxon>
        <taxon>Insecta</taxon>
        <taxon>Pterygota</taxon>
        <taxon>Neoptera</taxon>
        <taxon>Endopterygota</taxon>
        <taxon>Hymenoptera</taxon>
        <taxon>Apocrita</taxon>
        <taxon>Aculeata</taxon>
        <taxon>Formicoidea</taxon>
        <taxon>Formicidae</taxon>
        <taxon>Myrmicinae</taxon>
        <taxon>Cardiocondyla</taxon>
    </lineage>
</organism>
<gene>
    <name evidence="2" type="ORF">PUN28_012997</name>
</gene>
<feature type="compositionally biased region" description="Basic residues" evidence="1">
    <location>
        <begin position="57"/>
        <end position="78"/>
    </location>
</feature>